<dbReference type="HOGENOM" id="CLU_2076250_0_0_1"/>
<keyword evidence="3" id="KW-1185">Reference proteome</keyword>
<dbReference type="Gramene" id="ERN12785">
    <property type="protein sequence ID" value="ERN12785"/>
    <property type="gene ID" value="AMTR_s00043p00208250"/>
</dbReference>
<evidence type="ECO:0000313" key="3">
    <source>
        <dbReference type="Proteomes" id="UP000017836"/>
    </source>
</evidence>
<sequence length="134" mass="14331">MSKKVLSIVGTSLLPPPIKKVRVEACTFSTPPPATSTPVSRVRLKTTMARLERSSLTSFIFRRELGGTSSRVEAVATPTVGSPSQSPMGSSMSPRDVLCTFTKKGDGEVVDEVSSAKTAYPGVPAPIPHKWSWK</sequence>
<organism evidence="2 3">
    <name type="scientific">Amborella trichopoda</name>
    <dbReference type="NCBI Taxonomy" id="13333"/>
    <lineage>
        <taxon>Eukaryota</taxon>
        <taxon>Viridiplantae</taxon>
        <taxon>Streptophyta</taxon>
        <taxon>Embryophyta</taxon>
        <taxon>Tracheophyta</taxon>
        <taxon>Spermatophyta</taxon>
        <taxon>Magnoliopsida</taxon>
        <taxon>Amborellales</taxon>
        <taxon>Amborellaceae</taxon>
        <taxon>Amborella</taxon>
    </lineage>
</organism>
<accession>W1PZ15</accession>
<dbReference type="Proteomes" id="UP000017836">
    <property type="component" value="Unassembled WGS sequence"/>
</dbReference>
<gene>
    <name evidence="2" type="ORF">AMTR_s00043p00208250</name>
</gene>
<feature type="compositionally biased region" description="Low complexity" evidence="1">
    <location>
        <begin position="81"/>
        <end position="94"/>
    </location>
</feature>
<dbReference type="AlphaFoldDB" id="W1PZ15"/>
<proteinExistence type="predicted"/>
<feature type="region of interest" description="Disordered" evidence="1">
    <location>
        <begin position="72"/>
        <end position="97"/>
    </location>
</feature>
<evidence type="ECO:0000313" key="2">
    <source>
        <dbReference type="EMBL" id="ERN12785.1"/>
    </source>
</evidence>
<dbReference type="EMBL" id="KI392605">
    <property type="protein sequence ID" value="ERN12785.1"/>
    <property type="molecule type" value="Genomic_DNA"/>
</dbReference>
<reference evidence="3" key="1">
    <citation type="journal article" date="2013" name="Science">
        <title>The Amborella genome and the evolution of flowering plants.</title>
        <authorList>
            <consortium name="Amborella Genome Project"/>
        </authorList>
    </citation>
    <scope>NUCLEOTIDE SEQUENCE [LARGE SCALE GENOMIC DNA]</scope>
</reference>
<protein>
    <submittedName>
        <fullName evidence="2">Uncharacterized protein</fullName>
    </submittedName>
</protein>
<name>W1PZ15_AMBTC</name>
<evidence type="ECO:0000256" key="1">
    <source>
        <dbReference type="SAM" id="MobiDB-lite"/>
    </source>
</evidence>